<dbReference type="EMBL" id="ASHM01222314">
    <property type="protein sequence ID" value="PNX68112.1"/>
    <property type="molecule type" value="Genomic_DNA"/>
</dbReference>
<sequence length="19" mass="1891">MAIEAMGIPRGAASMGQLS</sequence>
<evidence type="ECO:0000313" key="1">
    <source>
        <dbReference type="EMBL" id="PNX68112.1"/>
    </source>
</evidence>
<name>A0A2K3KPB1_TRIPR</name>
<dbReference type="AlphaFoldDB" id="A0A2K3KPB1"/>
<gene>
    <name evidence="1" type="ORF">L195_g063830</name>
</gene>
<proteinExistence type="predicted"/>
<comment type="caution">
    <text evidence="1">The sequence shown here is derived from an EMBL/GenBank/DDBJ whole genome shotgun (WGS) entry which is preliminary data.</text>
</comment>
<evidence type="ECO:0000313" key="2">
    <source>
        <dbReference type="Proteomes" id="UP000236291"/>
    </source>
</evidence>
<reference evidence="1 2" key="1">
    <citation type="journal article" date="2014" name="Am. J. Bot.">
        <title>Genome assembly and annotation for red clover (Trifolium pratense; Fabaceae).</title>
        <authorList>
            <person name="Istvanek J."/>
            <person name="Jaros M."/>
            <person name="Krenek A."/>
            <person name="Repkova J."/>
        </authorList>
    </citation>
    <scope>NUCLEOTIDE SEQUENCE [LARGE SCALE GENOMIC DNA]</scope>
    <source>
        <strain evidence="2">cv. Tatra</strain>
        <tissue evidence="1">Young leaves</tissue>
    </source>
</reference>
<organism evidence="1 2">
    <name type="scientific">Trifolium pratense</name>
    <name type="common">Red clover</name>
    <dbReference type="NCBI Taxonomy" id="57577"/>
    <lineage>
        <taxon>Eukaryota</taxon>
        <taxon>Viridiplantae</taxon>
        <taxon>Streptophyta</taxon>
        <taxon>Embryophyta</taxon>
        <taxon>Tracheophyta</taxon>
        <taxon>Spermatophyta</taxon>
        <taxon>Magnoliopsida</taxon>
        <taxon>eudicotyledons</taxon>
        <taxon>Gunneridae</taxon>
        <taxon>Pentapetalae</taxon>
        <taxon>rosids</taxon>
        <taxon>fabids</taxon>
        <taxon>Fabales</taxon>
        <taxon>Fabaceae</taxon>
        <taxon>Papilionoideae</taxon>
        <taxon>50 kb inversion clade</taxon>
        <taxon>NPAAA clade</taxon>
        <taxon>Hologalegina</taxon>
        <taxon>IRL clade</taxon>
        <taxon>Trifolieae</taxon>
        <taxon>Trifolium</taxon>
    </lineage>
</organism>
<feature type="non-terminal residue" evidence="1">
    <location>
        <position position="19"/>
    </location>
</feature>
<protein>
    <submittedName>
        <fullName evidence="1">Uncharacterized protein</fullName>
    </submittedName>
</protein>
<reference evidence="1 2" key="2">
    <citation type="journal article" date="2017" name="Front. Plant Sci.">
        <title>Gene Classification and Mining of Molecular Markers Useful in Red Clover (Trifolium pratense) Breeding.</title>
        <authorList>
            <person name="Istvanek J."/>
            <person name="Dluhosova J."/>
            <person name="Dluhos P."/>
            <person name="Patkova L."/>
            <person name="Nedelnik J."/>
            <person name="Repkova J."/>
        </authorList>
    </citation>
    <scope>NUCLEOTIDE SEQUENCE [LARGE SCALE GENOMIC DNA]</scope>
    <source>
        <strain evidence="2">cv. Tatra</strain>
        <tissue evidence="1">Young leaves</tissue>
    </source>
</reference>
<accession>A0A2K3KPB1</accession>
<dbReference type="Proteomes" id="UP000236291">
    <property type="component" value="Unassembled WGS sequence"/>
</dbReference>